<dbReference type="EMBL" id="JACHIT010000001">
    <property type="protein sequence ID" value="MBB5912982.1"/>
    <property type="molecule type" value="Genomic_DNA"/>
</dbReference>
<evidence type="ECO:0000313" key="2">
    <source>
        <dbReference type="Proteomes" id="UP000540412"/>
    </source>
</evidence>
<name>A0A7W9PBD5_9NOCA</name>
<reference evidence="1 2" key="1">
    <citation type="submission" date="2020-08" db="EMBL/GenBank/DDBJ databases">
        <title>Sequencing the genomes of 1000 actinobacteria strains.</title>
        <authorList>
            <person name="Klenk H.-P."/>
        </authorList>
    </citation>
    <scope>NUCLEOTIDE SEQUENCE [LARGE SCALE GENOMIC DNA]</scope>
    <source>
        <strain evidence="1 2">DSM 43582</strain>
    </source>
</reference>
<dbReference type="AlphaFoldDB" id="A0A7W9PBD5"/>
<accession>A0A7W9PBD5</accession>
<evidence type="ECO:0000313" key="1">
    <source>
        <dbReference type="EMBL" id="MBB5912982.1"/>
    </source>
</evidence>
<proteinExistence type="predicted"/>
<dbReference type="Proteomes" id="UP000540412">
    <property type="component" value="Unassembled WGS sequence"/>
</dbReference>
<keyword evidence="2" id="KW-1185">Reference proteome</keyword>
<protein>
    <submittedName>
        <fullName evidence="1">Uncharacterized protein</fullName>
    </submittedName>
</protein>
<comment type="caution">
    <text evidence="1">The sequence shown here is derived from an EMBL/GenBank/DDBJ whole genome shotgun (WGS) entry which is preliminary data.</text>
</comment>
<gene>
    <name evidence="1" type="ORF">BJY24_001849</name>
</gene>
<organism evidence="1 2">
    <name type="scientific">Nocardia transvalensis</name>
    <dbReference type="NCBI Taxonomy" id="37333"/>
    <lineage>
        <taxon>Bacteria</taxon>
        <taxon>Bacillati</taxon>
        <taxon>Actinomycetota</taxon>
        <taxon>Actinomycetes</taxon>
        <taxon>Mycobacteriales</taxon>
        <taxon>Nocardiaceae</taxon>
        <taxon>Nocardia</taxon>
    </lineage>
</organism>
<sequence length="34" mass="3845">MCYISFRMATGGEKVCRGVRLHVCVDRIGDCPDR</sequence>